<dbReference type="EMBL" id="JARIHO010000026">
    <property type="protein sequence ID" value="KAJ7340631.1"/>
    <property type="molecule type" value="Genomic_DNA"/>
</dbReference>
<evidence type="ECO:0000256" key="2">
    <source>
        <dbReference type="ARBA" id="ARBA00023002"/>
    </source>
</evidence>
<sequence>MAPSVLLIGASGALGRPLVEEFQKQRARFNRVAILADPARAHKFSEVQKNGIEVISGSFLDFKVYQGFDTVLSLVGNALMRLQPAIIEAAVAGGVRHFYPSEFGTDIALDGVWQFRYFRDKVVTRDHLVATAKRVPDFRYTLMLTGAFSDWAVGEFSGIDVEKHTVKVYGYPEAEVSVTALKECHRAVHRRVLLPFPAGQASREIRIRGDHLTWAQLVALLEEIQGVKYQVTYIDPKEAAKKQEEARLRGDEEGEILWAGKTLGPSGKVAVPLPLDNDKFQFKAETLKETLLQVLKGN</sequence>
<dbReference type="InterPro" id="IPR051609">
    <property type="entry name" value="NmrA/Isoflavone_reductase-like"/>
</dbReference>
<evidence type="ECO:0000256" key="1">
    <source>
        <dbReference type="ARBA" id="ARBA00022857"/>
    </source>
</evidence>
<protein>
    <recommendedName>
        <fullName evidence="3">NmrA-like domain-containing protein</fullName>
    </recommendedName>
</protein>
<dbReference type="Proteomes" id="UP001218218">
    <property type="component" value="Unassembled WGS sequence"/>
</dbReference>
<evidence type="ECO:0000313" key="5">
    <source>
        <dbReference type="Proteomes" id="UP001218218"/>
    </source>
</evidence>
<reference evidence="4" key="1">
    <citation type="submission" date="2023-03" db="EMBL/GenBank/DDBJ databases">
        <title>Massive genome expansion in bonnet fungi (Mycena s.s.) driven by repeated elements and novel gene families across ecological guilds.</title>
        <authorList>
            <consortium name="Lawrence Berkeley National Laboratory"/>
            <person name="Harder C.B."/>
            <person name="Miyauchi S."/>
            <person name="Viragh M."/>
            <person name="Kuo A."/>
            <person name="Thoen E."/>
            <person name="Andreopoulos B."/>
            <person name="Lu D."/>
            <person name="Skrede I."/>
            <person name="Drula E."/>
            <person name="Henrissat B."/>
            <person name="Morin E."/>
            <person name="Kohler A."/>
            <person name="Barry K."/>
            <person name="LaButti K."/>
            <person name="Morin E."/>
            <person name="Salamov A."/>
            <person name="Lipzen A."/>
            <person name="Mereny Z."/>
            <person name="Hegedus B."/>
            <person name="Baldrian P."/>
            <person name="Stursova M."/>
            <person name="Weitz H."/>
            <person name="Taylor A."/>
            <person name="Grigoriev I.V."/>
            <person name="Nagy L.G."/>
            <person name="Martin F."/>
            <person name="Kauserud H."/>
        </authorList>
    </citation>
    <scope>NUCLEOTIDE SEQUENCE</scope>
    <source>
        <strain evidence="4">CBHHK002</strain>
    </source>
</reference>
<keyword evidence="2" id="KW-0560">Oxidoreductase</keyword>
<dbReference type="Gene3D" id="3.90.25.10">
    <property type="entry name" value="UDP-galactose 4-epimerase, domain 1"/>
    <property type="match status" value="1"/>
</dbReference>
<dbReference type="InterPro" id="IPR036291">
    <property type="entry name" value="NAD(P)-bd_dom_sf"/>
</dbReference>
<organism evidence="4 5">
    <name type="scientific">Mycena albidolilacea</name>
    <dbReference type="NCBI Taxonomy" id="1033008"/>
    <lineage>
        <taxon>Eukaryota</taxon>
        <taxon>Fungi</taxon>
        <taxon>Dikarya</taxon>
        <taxon>Basidiomycota</taxon>
        <taxon>Agaricomycotina</taxon>
        <taxon>Agaricomycetes</taxon>
        <taxon>Agaricomycetidae</taxon>
        <taxon>Agaricales</taxon>
        <taxon>Marasmiineae</taxon>
        <taxon>Mycenaceae</taxon>
        <taxon>Mycena</taxon>
    </lineage>
</organism>
<comment type="caution">
    <text evidence="4">The sequence shown here is derived from an EMBL/GenBank/DDBJ whole genome shotgun (WGS) entry which is preliminary data.</text>
</comment>
<keyword evidence="5" id="KW-1185">Reference proteome</keyword>
<dbReference type="GO" id="GO:0016491">
    <property type="term" value="F:oxidoreductase activity"/>
    <property type="evidence" value="ECO:0007669"/>
    <property type="project" value="UniProtKB-KW"/>
</dbReference>
<name>A0AAD7EPF8_9AGAR</name>
<dbReference type="PANTHER" id="PTHR47706:SF9">
    <property type="entry name" value="NMRA-LIKE DOMAIN-CONTAINING PROTEIN-RELATED"/>
    <property type="match status" value="1"/>
</dbReference>
<keyword evidence="1" id="KW-0521">NADP</keyword>
<dbReference type="PANTHER" id="PTHR47706">
    <property type="entry name" value="NMRA-LIKE FAMILY PROTEIN"/>
    <property type="match status" value="1"/>
</dbReference>
<dbReference type="Pfam" id="PF05368">
    <property type="entry name" value="NmrA"/>
    <property type="match status" value="1"/>
</dbReference>
<evidence type="ECO:0000259" key="3">
    <source>
        <dbReference type="Pfam" id="PF05368"/>
    </source>
</evidence>
<gene>
    <name evidence="4" type="ORF">DFH08DRAFT_783107</name>
</gene>
<dbReference type="Gene3D" id="3.40.50.720">
    <property type="entry name" value="NAD(P)-binding Rossmann-like Domain"/>
    <property type="match status" value="1"/>
</dbReference>
<dbReference type="InterPro" id="IPR008030">
    <property type="entry name" value="NmrA-like"/>
</dbReference>
<accession>A0AAD7EPF8</accession>
<evidence type="ECO:0000313" key="4">
    <source>
        <dbReference type="EMBL" id="KAJ7340631.1"/>
    </source>
</evidence>
<dbReference type="SUPFAM" id="SSF51735">
    <property type="entry name" value="NAD(P)-binding Rossmann-fold domains"/>
    <property type="match status" value="1"/>
</dbReference>
<dbReference type="AlphaFoldDB" id="A0AAD7EPF8"/>
<proteinExistence type="predicted"/>
<feature type="domain" description="NmrA-like" evidence="3">
    <location>
        <begin position="4"/>
        <end position="237"/>
    </location>
</feature>